<evidence type="ECO:0000259" key="1">
    <source>
        <dbReference type="PROSITE" id="PS50914"/>
    </source>
</evidence>
<reference evidence="2 3" key="1">
    <citation type="submission" date="2018-05" db="EMBL/GenBank/DDBJ databases">
        <title>The draft genome of strain NS-104.</title>
        <authorList>
            <person name="Hang P."/>
            <person name="Jiang J."/>
        </authorList>
    </citation>
    <scope>NUCLEOTIDE SEQUENCE [LARGE SCALE GENOMIC DNA]</scope>
    <source>
        <strain evidence="2 3">NS-104</strain>
    </source>
</reference>
<sequence length="89" mass="9459">MLFKDRTFHGNPPQDEQLHARSALEAAVASKLAAAGTLDASDLNVVVRGSEVAISGSLSCREEIDRAIEVVMSIPGVTAVNHTIFVRSL</sequence>
<gene>
    <name evidence="2" type="ORF">DEM27_13000</name>
</gene>
<comment type="caution">
    <text evidence="2">The sequence shown here is derived from an EMBL/GenBank/DDBJ whole genome shotgun (WGS) entry which is preliminary data.</text>
</comment>
<protein>
    <recommendedName>
        <fullName evidence="1">BON domain-containing protein</fullName>
    </recommendedName>
</protein>
<evidence type="ECO:0000313" key="2">
    <source>
        <dbReference type="EMBL" id="PWE55603.1"/>
    </source>
</evidence>
<name>A0A2U2DQL8_9HYPH</name>
<evidence type="ECO:0000313" key="3">
    <source>
        <dbReference type="Proteomes" id="UP000245252"/>
    </source>
</evidence>
<proteinExistence type="predicted"/>
<dbReference type="Proteomes" id="UP000245252">
    <property type="component" value="Unassembled WGS sequence"/>
</dbReference>
<keyword evidence="3" id="KW-1185">Reference proteome</keyword>
<dbReference type="InterPro" id="IPR007055">
    <property type="entry name" value="BON_dom"/>
</dbReference>
<dbReference type="EMBL" id="QFBC01000005">
    <property type="protein sequence ID" value="PWE55603.1"/>
    <property type="molecule type" value="Genomic_DNA"/>
</dbReference>
<feature type="domain" description="BON" evidence="1">
    <location>
        <begin position="20"/>
        <end position="88"/>
    </location>
</feature>
<dbReference type="OrthoDB" id="7916339at2"/>
<dbReference type="RefSeq" id="WP_109458680.1">
    <property type="nucleotide sequence ID" value="NZ_QFBC01000005.1"/>
</dbReference>
<organism evidence="2 3">
    <name type="scientific">Metarhizobium album</name>
    <dbReference type="NCBI Taxonomy" id="2182425"/>
    <lineage>
        <taxon>Bacteria</taxon>
        <taxon>Pseudomonadati</taxon>
        <taxon>Pseudomonadota</taxon>
        <taxon>Alphaproteobacteria</taxon>
        <taxon>Hyphomicrobiales</taxon>
        <taxon>Rhizobiaceae</taxon>
        <taxon>Metarhizobium</taxon>
    </lineage>
</organism>
<dbReference type="PROSITE" id="PS50914">
    <property type="entry name" value="BON"/>
    <property type="match status" value="1"/>
</dbReference>
<dbReference type="AlphaFoldDB" id="A0A2U2DQL8"/>
<accession>A0A2U2DQL8</accession>
<dbReference type="Pfam" id="PF04972">
    <property type="entry name" value="BON"/>
    <property type="match status" value="1"/>
</dbReference>